<reference evidence="1 2" key="1">
    <citation type="journal article" date="2016" name="Front. Microbiol.">
        <title>Fuerstia marisgermanicae gen. nov., sp. nov., an Unusual Member of the Phylum Planctomycetes from the German Wadden Sea.</title>
        <authorList>
            <person name="Kohn T."/>
            <person name="Heuer A."/>
            <person name="Jogler M."/>
            <person name="Vollmers J."/>
            <person name="Boedeker C."/>
            <person name="Bunk B."/>
            <person name="Rast P."/>
            <person name="Borchert D."/>
            <person name="Glockner I."/>
            <person name="Freese H.M."/>
            <person name="Klenk H.P."/>
            <person name="Overmann J."/>
            <person name="Kaster A.K."/>
            <person name="Rohde M."/>
            <person name="Wiegand S."/>
            <person name="Jogler C."/>
        </authorList>
    </citation>
    <scope>NUCLEOTIDE SEQUENCE [LARGE SCALE GENOMIC DNA]</scope>
    <source>
        <strain evidence="1 2">NH11</strain>
    </source>
</reference>
<organism evidence="1 2">
    <name type="scientific">Fuerstiella marisgermanici</name>
    <dbReference type="NCBI Taxonomy" id="1891926"/>
    <lineage>
        <taxon>Bacteria</taxon>
        <taxon>Pseudomonadati</taxon>
        <taxon>Planctomycetota</taxon>
        <taxon>Planctomycetia</taxon>
        <taxon>Planctomycetales</taxon>
        <taxon>Planctomycetaceae</taxon>
        <taxon>Fuerstiella</taxon>
    </lineage>
</organism>
<protein>
    <submittedName>
        <fullName evidence="1">Uncharacterized protein</fullName>
    </submittedName>
</protein>
<sequence>MKFWRNRRLASALILPSEPALLRMPPLPKRAVMGTCQQNRTVVTPMGETPENSLLLSCFKPQDVSNNAVVCDVWLVDNQCFYGPLLPGLTS</sequence>
<evidence type="ECO:0000313" key="1">
    <source>
        <dbReference type="EMBL" id="APZ96100.1"/>
    </source>
</evidence>
<gene>
    <name evidence="1" type="ORF">Fuma_05768</name>
</gene>
<proteinExistence type="predicted"/>
<keyword evidence="2" id="KW-1185">Reference proteome</keyword>
<dbReference type="AlphaFoldDB" id="A0A1P8WPW8"/>
<dbReference type="Proteomes" id="UP000187735">
    <property type="component" value="Chromosome"/>
</dbReference>
<accession>A0A1P8WPW8</accession>
<name>A0A1P8WPW8_9PLAN</name>
<dbReference type="STRING" id="1891926.Fuma_05768"/>
<evidence type="ECO:0000313" key="2">
    <source>
        <dbReference type="Proteomes" id="UP000187735"/>
    </source>
</evidence>
<dbReference type="KEGG" id="fmr:Fuma_05768"/>
<dbReference type="EMBL" id="CP017641">
    <property type="protein sequence ID" value="APZ96100.1"/>
    <property type="molecule type" value="Genomic_DNA"/>
</dbReference>